<feature type="region of interest" description="Disordered" evidence="1">
    <location>
        <begin position="112"/>
        <end position="148"/>
    </location>
</feature>
<feature type="compositionally biased region" description="Basic and acidic residues" evidence="1">
    <location>
        <begin position="139"/>
        <end position="148"/>
    </location>
</feature>
<dbReference type="AlphaFoldDB" id="A0A8E2F8L3"/>
<feature type="compositionally biased region" description="Pro residues" evidence="1">
    <location>
        <begin position="33"/>
        <end position="42"/>
    </location>
</feature>
<proteinExistence type="predicted"/>
<reference evidence="2 3" key="1">
    <citation type="journal article" date="2016" name="Nat. Commun.">
        <title>Ectomycorrhizal ecology is imprinted in the genome of the dominant symbiotic fungus Cenococcum geophilum.</title>
        <authorList>
            <consortium name="DOE Joint Genome Institute"/>
            <person name="Peter M."/>
            <person name="Kohler A."/>
            <person name="Ohm R.A."/>
            <person name="Kuo A."/>
            <person name="Krutzmann J."/>
            <person name="Morin E."/>
            <person name="Arend M."/>
            <person name="Barry K.W."/>
            <person name="Binder M."/>
            <person name="Choi C."/>
            <person name="Clum A."/>
            <person name="Copeland A."/>
            <person name="Grisel N."/>
            <person name="Haridas S."/>
            <person name="Kipfer T."/>
            <person name="LaButti K."/>
            <person name="Lindquist E."/>
            <person name="Lipzen A."/>
            <person name="Maire R."/>
            <person name="Meier B."/>
            <person name="Mihaltcheva S."/>
            <person name="Molinier V."/>
            <person name="Murat C."/>
            <person name="Poggeler S."/>
            <person name="Quandt C.A."/>
            <person name="Sperisen C."/>
            <person name="Tritt A."/>
            <person name="Tisserant E."/>
            <person name="Crous P.W."/>
            <person name="Henrissat B."/>
            <person name="Nehls U."/>
            <person name="Egli S."/>
            <person name="Spatafora J.W."/>
            <person name="Grigoriev I.V."/>
            <person name="Martin F.M."/>
        </authorList>
    </citation>
    <scope>NUCLEOTIDE SEQUENCE [LARGE SCALE GENOMIC DNA]</scope>
    <source>
        <strain evidence="2 3">CBS 207.34</strain>
    </source>
</reference>
<feature type="compositionally biased region" description="Pro residues" evidence="1">
    <location>
        <begin position="54"/>
        <end position="66"/>
    </location>
</feature>
<dbReference type="Proteomes" id="UP000250140">
    <property type="component" value="Unassembled WGS sequence"/>
</dbReference>
<organism evidence="2 3">
    <name type="scientific">Glonium stellatum</name>
    <dbReference type="NCBI Taxonomy" id="574774"/>
    <lineage>
        <taxon>Eukaryota</taxon>
        <taxon>Fungi</taxon>
        <taxon>Dikarya</taxon>
        <taxon>Ascomycota</taxon>
        <taxon>Pezizomycotina</taxon>
        <taxon>Dothideomycetes</taxon>
        <taxon>Pleosporomycetidae</taxon>
        <taxon>Gloniales</taxon>
        <taxon>Gloniaceae</taxon>
        <taxon>Glonium</taxon>
    </lineage>
</organism>
<feature type="compositionally biased region" description="Pro residues" evidence="1">
    <location>
        <begin position="496"/>
        <end position="505"/>
    </location>
</feature>
<feature type="compositionally biased region" description="Basic and acidic residues" evidence="1">
    <location>
        <begin position="352"/>
        <end position="364"/>
    </location>
</feature>
<evidence type="ECO:0000313" key="2">
    <source>
        <dbReference type="EMBL" id="OCL11938.1"/>
    </source>
</evidence>
<feature type="compositionally biased region" description="Low complexity" evidence="1">
    <location>
        <begin position="126"/>
        <end position="137"/>
    </location>
</feature>
<feature type="region of interest" description="Disordered" evidence="1">
    <location>
        <begin position="33"/>
        <end position="74"/>
    </location>
</feature>
<evidence type="ECO:0000313" key="3">
    <source>
        <dbReference type="Proteomes" id="UP000250140"/>
    </source>
</evidence>
<feature type="region of interest" description="Disordered" evidence="1">
    <location>
        <begin position="458"/>
        <end position="520"/>
    </location>
</feature>
<dbReference type="EMBL" id="KV748956">
    <property type="protein sequence ID" value="OCL11938.1"/>
    <property type="molecule type" value="Genomic_DNA"/>
</dbReference>
<keyword evidence="3" id="KW-1185">Reference proteome</keyword>
<feature type="compositionally biased region" description="Low complexity" evidence="1">
    <location>
        <begin position="388"/>
        <end position="404"/>
    </location>
</feature>
<evidence type="ECO:0000256" key="1">
    <source>
        <dbReference type="SAM" id="MobiDB-lite"/>
    </source>
</evidence>
<protein>
    <submittedName>
        <fullName evidence="2">Uncharacterized protein</fullName>
    </submittedName>
</protein>
<sequence length="520" mass="58262">MSNNAYNHAYYAAYSAANGQQYYYPVIPPPPYGAPPSGPPTGPLIDIPGQVEQHPPPPAPMPPSQPRPSARAVSMTQGYVSLPRTYPQETNPTYRVGYQYENSYRPNHLQVVARSARHPSSERRASPAQSRSSSVASHLESRTILRSRTTEEFTGYPAYQHQDPYLQYPPPQLYPAPAPLCHTCTICGKPRSRAFHHHYPVIPGKDTIKGVCAKCRKKGRDRDDKGAEVVHRTTVIRRRRRCKPEPVDRSLHIRITSVGSDEGRGRSSSEEIITRRVRSLSRDHCPRPLSRTRITIRSSSESPPREVTHKRIIRRVKRNESPSLREEILSPVPRARSLSPMEDPPRFYGRLEAGRGRADAERRIASHPMPFRHGRTVLPDQRAFINHRSSSSSPRPASRHSTPPGRSQSRPRGILRSPSRTRYPSPDTSVIPPTRRSIESMAVEVGGPRVQFVVDPVTSKRHSVTETSTEFWKSRSRDRHHRGGDGHHSGTDSGADPPPCKPSAPNPSVSELSPLDFPHP</sequence>
<feature type="compositionally biased region" description="Polar residues" evidence="1">
    <location>
        <begin position="418"/>
        <end position="428"/>
    </location>
</feature>
<feature type="region of interest" description="Disordered" evidence="1">
    <location>
        <begin position="335"/>
        <end position="437"/>
    </location>
</feature>
<dbReference type="OrthoDB" id="5415512at2759"/>
<accession>A0A8E2F8L3</accession>
<gene>
    <name evidence="2" type="ORF">AOQ84DRAFT_421918</name>
</gene>
<name>A0A8E2F8L3_9PEZI</name>